<evidence type="ECO:0000313" key="2">
    <source>
        <dbReference type="EMBL" id="CAD8049267.1"/>
    </source>
</evidence>
<sequence length="455" mass="54236">MGNYCHSEETPKSEKPTLRDSNKGKLVFQNLILTNTQFIEQCKDSYFIQFHKNIVEKDIESLSKFMNQKMLDSFIKGSYPTEEEKQKISKNISKDIQQREKHLYNQIIFHYNQFLNELFELDQNLQLITKSNYNAGDVRVNAQLIRNTFVKRSLSDNHRFQEQLLLDENIPHNTYIDQNLSRQFRENKQLANLFLDQLSCIFKLCYLILEYVYSNYILSIFGTSIDTFTDRYLLISKIYQKNIIELNPDIQKLITAAIQAKYEKKSSLIKSEHMSPAILQPQLIPQTVDSIINHESEIQLLDSIEKNLKYQQQDQQIQNTQQNFYYSQTFSTIDKIINCKMPWLKFKLIGKLDQQIVDIFLQYRSQSQIAHFIDVIKPEDSKVEVLLYILQRYMSSRKNLNLSLCYYELRWMQEDDNVLHKKVKTITSPYFSRFLSLYEISFKNYQRKQAQLLYN</sequence>
<dbReference type="EMBL" id="CAJJDM010000010">
    <property type="protein sequence ID" value="CAD8049267.1"/>
    <property type="molecule type" value="Genomic_DNA"/>
</dbReference>
<reference evidence="2" key="1">
    <citation type="submission" date="2021-01" db="EMBL/GenBank/DDBJ databases">
        <authorList>
            <consortium name="Genoscope - CEA"/>
            <person name="William W."/>
        </authorList>
    </citation>
    <scope>NUCLEOTIDE SEQUENCE</scope>
</reference>
<feature type="region of interest" description="Disordered" evidence="1">
    <location>
        <begin position="1"/>
        <end position="20"/>
    </location>
</feature>
<comment type="caution">
    <text evidence="2">The sequence shown here is derived from an EMBL/GenBank/DDBJ whole genome shotgun (WGS) entry which is preliminary data.</text>
</comment>
<organism evidence="2 3">
    <name type="scientific">Paramecium primaurelia</name>
    <dbReference type="NCBI Taxonomy" id="5886"/>
    <lineage>
        <taxon>Eukaryota</taxon>
        <taxon>Sar</taxon>
        <taxon>Alveolata</taxon>
        <taxon>Ciliophora</taxon>
        <taxon>Intramacronucleata</taxon>
        <taxon>Oligohymenophorea</taxon>
        <taxon>Peniculida</taxon>
        <taxon>Parameciidae</taxon>
        <taxon>Paramecium</taxon>
    </lineage>
</organism>
<evidence type="ECO:0000313" key="3">
    <source>
        <dbReference type="Proteomes" id="UP000688137"/>
    </source>
</evidence>
<dbReference type="AlphaFoldDB" id="A0A8S1K2Z5"/>
<accession>A0A8S1K2Z5</accession>
<protein>
    <submittedName>
        <fullName evidence="2">Uncharacterized protein</fullName>
    </submittedName>
</protein>
<evidence type="ECO:0000256" key="1">
    <source>
        <dbReference type="SAM" id="MobiDB-lite"/>
    </source>
</evidence>
<dbReference type="Proteomes" id="UP000688137">
    <property type="component" value="Unassembled WGS sequence"/>
</dbReference>
<dbReference type="OMA" id="CHSEETP"/>
<gene>
    <name evidence="2" type="ORF">PPRIM_AZ9-3.1.T0130379</name>
</gene>
<keyword evidence="3" id="KW-1185">Reference proteome</keyword>
<name>A0A8S1K2Z5_PARPR</name>
<proteinExistence type="predicted"/>